<sequence>MITVHCHLYSPLDDICQSAITKLLTSGVEVLLSRRNRCVRRVLTRFTHLPLLVHTSRADIPVTTIWSDWPCQESGTGKSPTGRPEEDGDSRFLKPVPFTEGTAMMKESYRVDGESSVPSDGTSHQVSIAELPFEVPVMLVVIPDAKAVKFVLANVKNTSDFQLMPGDVHWAENQATMSTANNSAGPQS</sequence>
<comment type="caution">
    <text evidence="1">The sequence shown here is derived from an EMBL/GenBank/DDBJ whole genome shotgun (WGS) entry which is preliminary data.</text>
</comment>
<dbReference type="Proteomes" id="UP000814140">
    <property type="component" value="Unassembled WGS sequence"/>
</dbReference>
<dbReference type="EMBL" id="MU277198">
    <property type="protein sequence ID" value="KAI0064605.1"/>
    <property type="molecule type" value="Genomic_DNA"/>
</dbReference>
<protein>
    <submittedName>
        <fullName evidence="1">Uncharacterized protein</fullName>
    </submittedName>
</protein>
<evidence type="ECO:0000313" key="2">
    <source>
        <dbReference type="Proteomes" id="UP000814140"/>
    </source>
</evidence>
<reference evidence="1" key="2">
    <citation type="journal article" date="2022" name="New Phytol.">
        <title>Evolutionary transition to the ectomycorrhizal habit in the genomes of a hyperdiverse lineage of mushroom-forming fungi.</title>
        <authorList>
            <person name="Looney B."/>
            <person name="Miyauchi S."/>
            <person name="Morin E."/>
            <person name="Drula E."/>
            <person name="Courty P.E."/>
            <person name="Kohler A."/>
            <person name="Kuo A."/>
            <person name="LaButti K."/>
            <person name="Pangilinan J."/>
            <person name="Lipzen A."/>
            <person name="Riley R."/>
            <person name="Andreopoulos W."/>
            <person name="He G."/>
            <person name="Johnson J."/>
            <person name="Nolan M."/>
            <person name="Tritt A."/>
            <person name="Barry K.W."/>
            <person name="Grigoriev I.V."/>
            <person name="Nagy L.G."/>
            <person name="Hibbett D."/>
            <person name="Henrissat B."/>
            <person name="Matheny P.B."/>
            <person name="Labbe J."/>
            <person name="Martin F.M."/>
        </authorList>
    </citation>
    <scope>NUCLEOTIDE SEQUENCE</scope>
    <source>
        <strain evidence="1">HHB10654</strain>
    </source>
</reference>
<evidence type="ECO:0000313" key="1">
    <source>
        <dbReference type="EMBL" id="KAI0064605.1"/>
    </source>
</evidence>
<name>A0ACB8T9E1_9AGAM</name>
<reference evidence="1" key="1">
    <citation type="submission" date="2021-03" db="EMBL/GenBank/DDBJ databases">
        <authorList>
            <consortium name="DOE Joint Genome Institute"/>
            <person name="Ahrendt S."/>
            <person name="Looney B.P."/>
            <person name="Miyauchi S."/>
            <person name="Morin E."/>
            <person name="Drula E."/>
            <person name="Courty P.E."/>
            <person name="Chicoki N."/>
            <person name="Fauchery L."/>
            <person name="Kohler A."/>
            <person name="Kuo A."/>
            <person name="Labutti K."/>
            <person name="Pangilinan J."/>
            <person name="Lipzen A."/>
            <person name="Riley R."/>
            <person name="Andreopoulos W."/>
            <person name="He G."/>
            <person name="Johnson J."/>
            <person name="Barry K.W."/>
            <person name="Grigoriev I.V."/>
            <person name="Nagy L."/>
            <person name="Hibbett D."/>
            <person name="Henrissat B."/>
            <person name="Matheny P.B."/>
            <person name="Labbe J."/>
            <person name="Martin F."/>
        </authorList>
    </citation>
    <scope>NUCLEOTIDE SEQUENCE</scope>
    <source>
        <strain evidence="1">HHB10654</strain>
    </source>
</reference>
<accession>A0ACB8T9E1</accession>
<proteinExistence type="predicted"/>
<keyword evidence="2" id="KW-1185">Reference proteome</keyword>
<organism evidence="1 2">
    <name type="scientific">Artomyces pyxidatus</name>
    <dbReference type="NCBI Taxonomy" id="48021"/>
    <lineage>
        <taxon>Eukaryota</taxon>
        <taxon>Fungi</taxon>
        <taxon>Dikarya</taxon>
        <taxon>Basidiomycota</taxon>
        <taxon>Agaricomycotina</taxon>
        <taxon>Agaricomycetes</taxon>
        <taxon>Russulales</taxon>
        <taxon>Auriscalpiaceae</taxon>
        <taxon>Artomyces</taxon>
    </lineage>
</organism>
<gene>
    <name evidence="1" type="ORF">BV25DRAFT_269153</name>
</gene>